<protein>
    <submittedName>
        <fullName evidence="1">Uncharacterized protein</fullName>
    </submittedName>
</protein>
<sequence length="105" mass="11583">MQPAETRSEHVAGIQKHHSELVERVGWVNLLREDRSVGLEEAEASPEFWAWAAENEDTTDQVLDELVRSLGLQADAALAQLSLAGLTDRTLLLRSRKQGDGALHA</sequence>
<dbReference type="KEGG" id="rfs:C1I64_04665"/>
<dbReference type="Proteomes" id="UP000285317">
    <property type="component" value="Chromosome"/>
</dbReference>
<gene>
    <name evidence="1" type="ORF">C1I64_04665</name>
</gene>
<accession>A0A3Q9UV74</accession>
<proteinExistence type="predicted"/>
<organism evidence="1 2">
    <name type="scientific">Rathayibacter festucae DSM 15932</name>
    <dbReference type="NCBI Taxonomy" id="1328866"/>
    <lineage>
        <taxon>Bacteria</taxon>
        <taxon>Bacillati</taxon>
        <taxon>Actinomycetota</taxon>
        <taxon>Actinomycetes</taxon>
        <taxon>Micrococcales</taxon>
        <taxon>Microbacteriaceae</taxon>
        <taxon>Rathayibacter</taxon>
    </lineage>
</organism>
<dbReference type="EMBL" id="CP028137">
    <property type="protein sequence ID" value="AZZ51402.1"/>
    <property type="molecule type" value="Genomic_DNA"/>
</dbReference>
<evidence type="ECO:0000313" key="1">
    <source>
        <dbReference type="EMBL" id="AZZ51402.1"/>
    </source>
</evidence>
<reference evidence="1 2" key="1">
    <citation type="submission" date="2018-03" db="EMBL/GenBank/DDBJ databases">
        <title>Bacteriophage NCPPB3778 and a type I-E CRISPR drive the evolution of the US Biological Select Agent, Rathayibacter toxicus.</title>
        <authorList>
            <person name="Davis E.W.II."/>
            <person name="Tabima J.F."/>
            <person name="Weisberg A.J."/>
            <person name="Dantas Lopes L."/>
            <person name="Wiseman M.S."/>
            <person name="Wiseman M.S."/>
            <person name="Pupko T."/>
            <person name="Belcher M.S."/>
            <person name="Sechler A.J."/>
            <person name="Tancos M.A."/>
            <person name="Schroeder B.K."/>
            <person name="Murray T.D."/>
            <person name="Luster D.G."/>
            <person name="Schneider W.L."/>
            <person name="Rogers E."/>
            <person name="Andreote F.D."/>
            <person name="Grunwald N.J."/>
            <person name="Putnam M.L."/>
            <person name="Chang J.H."/>
        </authorList>
    </citation>
    <scope>NUCLEOTIDE SEQUENCE [LARGE SCALE GENOMIC DNA]</scope>
    <source>
        <strain evidence="1 2">DSM 15932</strain>
    </source>
</reference>
<dbReference type="AlphaFoldDB" id="A0A3Q9UV74"/>
<evidence type="ECO:0000313" key="2">
    <source>
        <dbReference type="Proteomes" id="UP000285317"/>
    </source>
</evidence>
<name>A0A3Q9UV74_9MICO</name>